<reference evidence="3 4" key="1">
    <citation type="submission" date="2024-02" db="EMBL/GenBank/DDBJ databases">
        <authorList>
            <person name="Daric V."/>
            <person name="Darras S."/>
        </authorList>
    </citation>
    <scope>NUCLEOTIDE SEQUENCE [LARGE SCALE GENOMIC DNA]</scope>
</reference>
<evidence type="ECO:0000256" key="2">
    <source>
        <dbReference type="SAM" id="SignalP"/>
    </source>
</evidence>
<feature type="region of interest" description="Disordered" evidence="1">
    <location>
        <begin position="187"/>
        <end position="246"/>
    </location>
</feature>
<feature type="compositionally biased region" description="Basic and acidic residues" evidence="1">
    <location>
        <begin position="195"/>
        <end position="213"/>
    </location>
</feature>
<feature type="chain" id="PRO_5046687810" evidence="2">
    <location>
        <begin position="25"/>
        <end position="246"/>
    </location>
</feature>
<sequence>MHVVIDLPRICVKIICLCILSVNAADVEQVVSKQNQSKGKEDSDIYEGLKVTNEDQIGEEKFPFKNAFLNNSKTFEGNIDVEDSTLSNEMQHSIVIGVAVTAFLLLLLLVSKSHQSLCVICKRIHQYNKTDHVEAELEEGDIRVSYDLWENRKKTVTISELVTMATPSSSQSVRPFDPRSVSSYRESFRKYQSNQEEHQHPVDHLPSYEEAKKLSNFNTNSKPIFDERRQSYVASTSTRAHVESPL</sequence>
<evidence type="ECO:0000256" key="1">
    <source>
        <dbReference type="SAM" id="MobiDB-lite"/>
    </source>
</evidence>
<protein>
    <submittedName>
        <fullName evidence="3">Uncharacterized protein</fullName>
    </submittedName>
</protein>
<keyword evidence="4" id="KW-1185">Reference proteome</keyword>
<evidence type="ECO:0000313" key="3">
    <source>
        <dbReference type="EMBL" id="CAK8686071.1"/>
    </source>
</evidence>
<accession>A0ABP0G5F9</accession>
<keyword evidence="2" id="KW-0732">Signal</keyword>
<dbReference type="Proteomes" id="UP001642483">
    <property type="component" value="Unassembled WGS sequence"/>
</dbReference>
<feature type="signal peptide" evidence="2">
    <location>
        <begin position="1"/>
        <end position="24"/>
    </location>
</feature>
<organism evidence="3 4">
    <name type="scientific">Clavelina lepadiformis</name>
    <name type="common">Light-bulb sea squirt</name>
    <name type="synonym">Ascidia lepadiformis</name>
    <dbReference type="NCBI Taxonomy" id="159417"/>
    <lineage>
        <taxon>Eukaryota</taxon>
        <taxon>Metazoa</taxon>
        <taxon>Chordata</taxon>
        <taxon>Tunicata</taxon>
        <taxon>Ascidiacea</taxon>
        <taxon>Aplousobranchia</taxon>
        <taxon>Clavelinidae</taxon>
        <taxon>Clavelina</taxon>
    </lineage>
</organism>
<dbReference type="EMBL" id="CAWYQH010000101">
    <property type="protein sequence ID" value="CAK8686071.1"/>
    <property type="molecule type" value="Genomic_DNA"/>
</dbReference>
<comment type="caution">
    <text evidence="3">The sequence shown here is derived from an EMBL/GenBank/DDBJ whole genome shotgun (WGS) entry which is preliminary data.</text>
</comment>
<gene>
    <name evidence="3" type="ORF">CVLEPA_LOCUS17981</name>
</gene>
<evidence type="ECO:0000313" key="4">
    <source>
        <dbReference type="Proteomes" id="UP001642483"/>
    </source>
</evidence>
<name>A0ABP0G5F9_CLALP</name>
<proteinExistence type="predicted"/>